<keyword evidence="10" id="KW-0175">Coiled coil</keyword>
<dbReference type="AlphaFoldDB" id="A0A194QD04"/>
<gene>
    <name evidence="14 15" type="primary">LOC106115904</name>
    <name evidence="12" type="ORF">RR46_02787</name>
</gene>
<evidence type="ECO:0000256" key="6">
    <source>
        <dbReference type="ARBA" id="ARBA00022989"/>
    </source>
</evidence>
<dbReference type="CTD" id="42216"/>
<evidence type="ECO:0000256" key="8">
    <source>
        <dbReference type="ARBA" id="ARBA00023136"/>
    </source>
</evidence>
<dbReference type="RefSeq" id="XP_013165000.1">
    <property type="nucleotide sequence ID" value="XM_013309546.1"/>
</dbReference>
<evidence type="ECO:0000256" key="11">
    <source>
        <dbReference type="SAM" id="MobiDB-lite"/>
    </source>
</evidence>
<feature type="coiled-coil region" evidence="10">
    <location>
        <begin position="94"/>
        <end position="121"/>
    </location>
</feature>
<feature type="transmembrane region" description="Helical" evidence="9">
    <location>
        <begin position="642"/>
        <end position="663"/>
    </location>
</feature>
<organism evidence="12 13">
    <name type="scientific">Papilio xuthus</name>
    <name type="common">Asian swallowtail butterfly</name>
    <dbReference type="NCBI Taxonomy" id="66420"/>
    <lineage>
        <taxon>Eukaryota</taxon>
        <taxon>Metazoa</taxon>
        <taxon>Ecdysozoa</taxon>
        <taxon>Arthropoda</taxon>
        <taxon>Hexapoda</taxon>
        <taxon>Insecta</taxon>
        <taxon>Pterygota</taxon>
        <taxon>Neoptera</taxon>
        <taxon>Endopterygota</taxon>
        <taxon>Lepidoptera</taxon>
        <taxon>Glossata</taxon>
        <taxon>Ditrysia</taxon>
        <taxon>Papilionoidea</taxon>
        <taxon>Papilionidae</taxon>
        <taxon>Papilioninae</taxon>
        <taxon>Papilio</taxon>
    </lineage>
</organism>
<evidence type="ECO:0000256" key="3">
    <source>
        <dbReference type="ARBA" id="ARBA00022448"/>
    </source>
</evidence>
<dbReference type="EMBL" id="KQ459220">
    <property type="protein sequence ID" value="KPJ02860.1"/>
    <property type="molecule type" value="Genomic_DNA"/>
</dbReference>
<keyword evidence="3 9" id="KW-0813">Transport</keyword>
<dbReference type="GO" id="GO:0000220">
    <property type="term" value="C:vacuolar proton-transporting V-type ATPase, V0 domain"/>
    <property type="evidence" value="ECO:0007669"/>
    <property type="project" value="InterPro"/>
</dbReference>
<evidence type="ECO:0000256" key="2">
    <source>
        <dbReference type="ARBA" id="ARBA00009904"/>
    </source>
</evidence>
<dbReference type="Proteomes" id="UP000694872">
    <property type="component" value="Unplaced"/>
</dbReference>
<feature type="region of interest" description="Disordered" evidence="11">
    <location>
        <begin position="689"/>
        <end position="711"/>
    </location>
</feature>
<evidence type="ECO:0000256" key="7">
    <source>
        <dbReference type="ARBA" id="ARBA00023065"/>
    </source>
</evidence>
<comment type="function">
    <text evidence="9">Essential component of the vacuolar proton pump (V-ATPase), a multimeric enzyme that catalyzes the translocation of protons across the membranes. Required for assembly and activity of the V-ATPase.</text>
</comment>
<feature type="transmembrane region" description="Helical" evidence="9">
    <location>
        <begin position="447"/>
        <end position="466"/>
    </location>
</feature>
<evidence type="ECO:0000313" key="14">
    <source>
        <dbReference type="RefSeq" id="XP_013164999.1"/>
    </source>
</evidence>
<accession>A0A194QD04</accession>
<reference evidence="14 15" key="2">
    <citation type="submission" date="2025-04" db="UniProtKB">
        <authorList>
            <consortium name="RefSeq"/>
        </authorList>
    </citation>
    <scope>IDENTIFICATION</scope>
</reference>
<dbReference type="GO" id="GO:0007035">
    <property type="term" value="P:vacuolar acidification"/>
    <property type="evidence" value="ECO:0007669"/>
    <property type="project" value="TreeGrafter"/>
</dbReference>
<feature type="transmembrane region" description="Helical" evidence="9">
    <location>
        <begin position="394"/>
        <end position="427"/>
    </location>
</feature>
<reference evidence="12 13" key="1">
    <citation type="journal article" date="2015" name="Nat. Commun.">
        <title>Outbred genome sequencing and CRISPR/Cas9 gene editing in butterflies.</title>
        <authorList>
            <person name="Li X."/>
            <person name="Fan D."/>
            <person name="Zhang W."/>
            <person name="Liu G."/>
            <person name="Zhang L."/>
            <person name="Zhao L."/>
            <person name="Fang X."/>
            <person name="Chen L."/>
            <person name="Dong Y."/>
            <person name="Chen Y."/>
            <person name="Ding Y."/>
            <person name="Zhao R."/>
            <person name="Feng M."/>
            <person name="Zhu Y."/>
            <person name="Feng Y."/>
            <person name="Jiang X."/>
            <person name="Zhu D."/>
            <person name="Xiang H."/>
            <person name="Feng X."/>
            <person name="Li S."/>
            <person name="Wang J."/>
            <person name="Zhang G."/>
            <person name="Kronforst M.R."/>
            <person name="Wang W."/>
        </authorList>
    </citation>
    <scope>NUCLEOTIDE SEQUENCE [LARGE SCALE GENOMIC DNA]</scope>
    <source>
        <strain evidence="12">Ya'a_city_454_Px</strain>
        <tissue evidence="12">Whole body</tissue>
    </source>
</reference>
<dbReference type="InterPro" id="IPR026028">
    <property type="entry name" value="V-type_ATPase_116kDa_su_euka"/>
</dbReference>
<comment type="subcellular location">
    <subcellularLocation>
        <location evidence="1">Membrane</location>
        <topology evidence="1">Multi-pass membrane protein</topology>
    </subcellularLocation>
</comment>
<evidence type="ECO:0000256" key="9">
    <source>
        <dbReference type="RuleBase" id="RU361189"/>
    </source>
</evidence>
<keyword evidence="13" id="KW-1185">Reference proteome</keyword>
<feature type="transmembrane region" description="Helical" evidence="9">
    <location>
        <begin position="778"/>
        <end position="805"/>
    </location>
</feature>
<keyword evidence="5 9" id="KW-0375">Hydrogen ion transport</keyword>
<dbReference type="RefSeq" id="XP_013164999.1">
    <property type="nucleotide sequence ID" value="XM_013309545.1"/>
</dbReference>
<dbReference type="Pfam" id="PF01496">
    <property type="entry name" value="V_ATPase_I"/>
    <property type="match status" value="1"/>
</dbReference>
<name>A0A194QD04_PAPXU</name>
<evidence type="ECO:0000256" key="4">
    <source>
        <dbReference type="ARBA" id="ARBA00022692"/>
    </source>
</evidence>
<evidence type="ECO:0000256" key="5">
    <source>
        <dbReference type="ARBA" id="ARBA00022781"/>
    </source>
</evidence>
<feature type="transmembrane region" description="Helical" evidence="9">
    <location>
        <begin position="563"/>
        <end position="583"/>
    </location>
</feature>
<dbReference type="KEGG" id="pxu:106115904"/>
<feature type="compositionally biased region" description="Polar residues" evidence="11">
    <location>
        <begin position="689"/>
        <end position="701"/>
    </location>
</feature>
<dbReference type="GO" id="GO:0005886">
    <property type="term" value="C:plasma membrane"/>
    <property type="evidence" value="ECO:0007669"/>
    <property type="project" value="TreeGrafter"/>
</dbReference>
<dbReference type="PIRSF" id="PIRSF001293">
    <property type="entry name" value="ATP6V0A1"/>
    <property type="match status" value="1"/>
</dbReference>
<dbReference type="GO" id="GO:0046961">
    <property type="term" value="F:proton-transporting ATPase activity, rotational mechanism"/>
    <property type="evidence" value="ECO:0007669"/>
    <property type="project" value="InterPro"/>
</dbReference>
<dbReference type="OrthoDB" id="10264220at2759"/>
<protein>
    <recommendedName>
        <fullName evidence="9">V-type proton ATPase subunit a</fullName>
    </recommendedName>
</protein>
<evidence type="ECO:0000313" key="15">
    <source>
        <dbReference type="RefSeq" id="XP_013165000.1"/>
    </source>
</evidence>
<dbReference type="PANTHER" id="PTHR11629">
    <property type="entry name" value="VACUOLAR PROTON ATPASES"/>
    <property type="match status" value="1"/>
</dbReference>
<dbReference type="GeneID" id="106115904"/>
<evidence type="ECO:0000313" key="12">
    <source>
        <dbReference type="EMBL" id="KPJ02860.1"/>
    </source>
</evidence>
<feature type="transmembrane region" description="Helical" evidence="9">
    <location>
        <begin position="534"/>
        <end position="557"/>
    </location>
</feature>
<dbReference type="InterPro" id="IPR002490">
    <property type="entry name" value="V-ATPase_116kDa_su"/>
</dbReference>
<dbReference type="PANTHER" id="PTHR11629:SF61">
    <property type="entry name" value="V-TYPE PROTON ATPASE SUBUNIT A"/>
    <property type="match status" value="1"/>
</dbReference>
<dbReference type="GO" id="GO:0051117">
    <property type="term" value="F:ATPase binding"/>
    <property type="evidence" value="ECO:0007669"/>
    <property type="project" value="TreeGrafter"/>
</dbReference>
<keyword evidence="6 9" id="KW-1133">Transmembrane helix</keyword>
<sequence length="839" mass="95801">MGAMFRSEEMALCQLFIQPEAAYTSVSELGEAGSVQFRDLNPDVNAFQRKFVNEVRRCDEMERKLRYIEAEVHKDGVHVPEVKEPPRAPNPREIIDLEAHLEKTENEILELSHNAVNLKQNYLELTELKHVLEKTEAFFIAQEEIGMDSLTKSLISDEAGGQQAATRGRLGFVAGVVQRERVPAFERMLWRISRGNVFLRRAELDKPLEDPTSGNEIYKTVFVAFFQGEQLKSRIKKVCTGFHASLYPCPPSNTERQDMVKGVRTRLEDLNMVLNQTRDHRQRVLVSVAKELASWSIMVRKMKAIYHTLNLFNMDVTKKCLIGECWVPTADLPNVQKALADGSNACGSSIPSFLNCIETDEEPPTFNRTNRFTRGFQTLIDSYGVSSYRECNPALYTIITFPFLFAVMFGDLGHGCIMAMFGAWMVLKEVSLAAKKSNNEIWNIFFAGRYIILLMGCFSMYTGLVYNDIFSKSMNIFGSAWFVPYDNETLEKNPSFTLDPKASYINKPYFIGIDPIWQSADNKIIFLNSYKMKLSIIFGVIHMIFGVCMSVVNYNFFKRRYSIILEFVPQIVFLCLLFLYMVFMMFYKWISYSTFATDEAYKQGCAPSVLILFINMMLFSSNEPEPGCKEFMFDSQGTVQRVFVLVALCCIPIMLLGKPLYLLSASKKKHNKPEHSNGSVNQGIEMQEQTDISEAGQTQATPAKPAPHSHEDEPFSEIMIHQAIHTIEYVLSTISHTASYLRLWALSLAHAELSEVLWDMVLAFGLRDPTYVGGIKLYVAFCFWALFTLAILVMMEGLSAFLHTLRLHWVEFMSKFFSGLGYIFQPFCFKTILENNDEE</sequence>
<proteinExistence type="inferred from homology"/>
<keyword evidence="8 9" id="KW-0472">Membrane</keyword>
<evidence type="ECO:0000256" key="10">
    <source>
        <dbReference type="SAM" id="Coils"/>
    </source>
</evidence>
<dbReference type="STRING" id="66420.A0A194QD04"/>
<keyword evidence="7 9" id="KW-0406">Ion transport</keyword>
<evidence type="ECO:0000256" key="1">
    <source>
        <dbReference type="ARBA" id="ARBA00004141"/>
    </source>
</evidence>
<keyword evidence="4 9" id="KW-0812">Transmembrane</keyword>
<evidence type="ECO:0000313" key="13">
    <source>
        <dbReference type="Proteomes" id="UP000053268"/>
    </source>
</evidence>
<comment type="similarity">
    <text evidence="2 9">Belongs to the V-ATPase 116 kDa subunit family.</text>
</comment>
<dbReference type="Proteomes" id="UP000053268">
    <property type="component" value="Unassembled WGS sequence"/>
</dbReference>